<evidence type="ECO:0000313" key="2">
    <source>
        <dbReference type="Proteomes" id="UP000188268"/>
    </source>
</evidence>
<dbReference type="Proteomes" id="UP000188268">
    <property type="component" value="Unassembled WGS sequence"/>
</dbReference>
<gene>
    <name evidence="1" type="ORF">CCACVL1_03770</name>
</gene>
<dbReference type="Gramene" id="OMO99505">
    <property type="protein sequence ID" value="OMO99505"/>
    <property type="gene ID" value="CCACVL1_03770"/>
</dbReference>
<reference evidence="1 2" key="1">
    <citation type="submission" date="2013-09" db="EMBL/GenBank/DDBJ databases">
        <title>Corchorus capsularis genome sequencing.</title>
        <authorList>
            <person name="Alam M."/>
            <person name="Haque M.S."/>
            <person name="Islam M.S."/>
            <person name="Emdad E.M."/>
            <person name="Islam M.M."/>
            <person name="Ahmed B."/>
            <person name="Halim A."/>
            <person name="Hossen Q.M.M."/>
            <person name="Hossain M.Z."/>
            <person name="Ahmed R."/>
            <person name="Khan M.M."/>
            <person name="Islam R."/>
            <person name="Rashid M.M."/>
            <person name="Khan S.A."/>
            <person name="Rahman M.S."/>
            <person name="Alam M."/>
        </authorList>
    </citation>
    <scope>NUCLEOTIDE SEQUENCE [LARGE SCALE GENOMIC DNA]</scope>
    <source>
        <strain evidence="2">cv. CVL-1</strain>
        <tissue evidence="1">Whole seedling</tissue>
    </source>
</reference>
<evidence type="ECO:0000313" key="1">
    <source>
        <dbReference type="EMBL" id="OMO99505.1"/>
    </source>
</evidence>
<protein>
    <submittedName>
        <fullName evidence="1">Uncharacterized protein</fullName>
    </submittedName>
</protein>
<keyword evidence="2" id="KW-1185">Reference proteome</keyword>
<sequence>MTLSHLAAFIVNKRHYIVVFMGHNRRYLDGGVLLAKRRKNPDICYNGASRSEV</sequence>
<dbReference type="AlphaFoldDB" id="A0A1R3JXE5"/>
<name>A0A1R3JXE5_COCAP</name>
<accession>A0A1R3JXE5</accession>
<organism evidence="1 2">
    <name type="scientific">Corchorus capsularis</name>
    <name type="common">Jute</name>
    <dbReference type="NCBI Taxonomy" id="210143"/>
    <lineage>
        <taxon>Eukaryota</taxon>
        <taxon>Viridiplantae</taxon>
        <taxon>Streptophyta</taxon>
        <taxon>Embryophyta</taxon>
        <taxon>Tracheophyta</taxon>
        <taxon>Spermatophyta</taxon>
        <taxon>Magnoliopsida</taxon>
        <taxon>eudicotyledons</taxon>
        <taxon>Gunneridae</taxon>
        <taxon>Pentapetalae</taxon>
        <taxon>rosids</taxon>
        <taxon>malvids</taxon>
        <taxon>Malvales</taxon>
        <taxon>Malvaceae</taxon>
        <taxon>Grewioideae</taxon>
        <taxon>Apeibeae</taxon>
        <taxon>Corchorus</taxon>
    </lineage>
</organism>
<dbReference type="EMBL" id="AWWV01006859">
    <property type="protein sequence ID" value="OMO99505.1"/>
    <property type="molecule type" value="Genomic_DNA"/>
</dbReference>
<comment type="caution">
    <text evidence="1">The sequence shown here is derived from an EMBL/GenBank/DDBJ whole genome shotgun (WGS) entry which is preliminary data.</text>
</comment>
<proteinExistence type="predicted"/>